<evidence type="ECO:0000313" key="2">
    <source>
        <dbReference type="EMBL" id="QEH32653.1"/>
    </source>
</evidence>
<accession>A0A5B9VWA4</accession>
<reference evidence="2 3" key="1">
    <citation type="submission" date="2019-08" db="EMBL/GenBank/DDBJ databases">
        <title>Deep-cultivation of Planctomycetes and their phenomic and genomic characterization uncovers novel biology.</title>
        <authorList>
            <person name="Wiegand S."/>
            <person name="Jogler M."/>
            <person name="Boedeker C."/>
            <person name="Pinto D."/>
            <person name="Vollmers J."/>
            <person name="Rivas-Marin E."/>
            <person name="Kohn T."/>
            <person name="Peeters S.H."/>
            <person name="Heuer A."/>
            <person name="Rast P."/>
            <person name="Oberbeckmann S."/>
            <person name="Bunk B."/>
            <person name="Jeske O."/>
            <person name="Meyerdierks A."/>
            <person name="Storesund J.E."/>
            <person name="Kallscheuer N."/>
            <person name="Luecker S."/>
            <person name="Lage O.M."/>
            <person name="Pohl T."/>
            <person name="Merkel B.J."/>
            <person name="Hornburger P."/>
            <person name="Mueller R.-W."/>
            <person name="Bruemmer F."/>
            <person name="Labrenz M."/>
            <person name="Spormann A.M."/>
            <person name="Op den Camp H."/>
            <person name="Overmann J."/>
            <person name="Amann R."/>
            <person name="Jetten M.S.M."/>
            <person name="Mascher T."/>
            <person name="Medema M.H."/>
            <person name="Devos D.P."/>
            <person name="Kaster A.-K."/>
            <person name="Ovreas L."/>
            <person name="Rohde M."/>
            <person name="Galperin M.Y."/>
            <person name="Jogler C."/>
        </authorList>
    </citation>
    <scope>NUCLEOTIDE SEQUENCE [LARGE SCALE GENOMIC DNA]</scope>
    <source>
        <strain evidence="2 3">OJF2</strain>
    </source>
</reference>
<evidence type="ECO:0000259" key="1">
    <source>
        <dbReference type="Pfam" id="PF13569"/>
    </source>
</evidence>
<feature type="domain" description="DUF4132" evidence="1">
    <location>
        <begin position="742"/>
        <end position="921"/>
    </location>
</feature>
<gene>
    <name evidence="2" type="ORF">OJF2_11320</name>
</gene>
<sequence length="1027" mass="112279">MSGRYPERAGQTTRGPIESAVGRMHHHRVAIMKSFRERATSGTLKYFANDKDVDAALRYVETGDRAILAALKPSTSYRGHAQFGLAEAINEARHFDEEDRRAVQVLLHLKTLPHLATWLARALSSERPGEDVHALVRSAAEGIGVPPLVVATMTATFVPVLLRGQEPNSAGRYLLELDEAELTDAVRAAAEIKDSPARLTGLLDLLFACAPGRLDAIAPLVLGSGGINPTLAEILLRRGGQRFEDLVADFWRTKCELSERHKFSALLVAHHPARFREEALEVTRRDLPRLEVKYVTEGVHAWLVETYGKAALEDVTGHFRRNVLQSYRIGPLAEALQVSLGRDALPAFQVLAGYPDGGVRLIAAKHLVNLSDGESDGLIRETLSIGLKDALAETSSYVDRRVDWIRLIAGWNPASFEDELFALAENKTKAVRDASARAVSRIGEAILSRVLPMLSHKKKDLRLWATVALTALGTPAAAEALEARLHAEDDDDVRDAMLEVLDAARTARGRVVTREEIEARAARSEKKLKNLPAKWLDLATLPPLSWSDGTPIGERMTRYLLYRQARAKEILPDIGARPMYPWIDPKAGAEFALAVLRGYLSTNLAPADRWIFAIAALLGDDRIVPLLNRQVQDCADSSRGKMAEYGVQSLALLGSDAALTMVDALALRYRTKNKNVGAAATDAFAAAAARRGVSVDELGDRVVPWLGFEPGKPRVVEAGGKTFEVAISPDWKLTYRDVEKNKKVGSLPKSASKGVLDALKAEAAMLKDAVKGQKARLENLLVVQHRWPIARWKELFLDHPVLLPFAMRLVWGAYDPEGRLVGSFQALEDRSLTTAEDEPFELTDAPGNVVGMVHPLELDEASLRAWRTHLADYEIAPPFPQLDRPVVAVKDDEKGTKISPALRGTSLNAMTFRGRAEKLGWARGSVNDGGSVDAYRKTFPAAKVDAFLGIDGLYMGIGREESITLEDFCFVRGGSVEVGSYTYDRPLEVTDGRLIPFASVPPIVFSEVMADLGKISGKGGSDDADAG</sequence>
<dbReference type="InterPro" id="IPR011989">
    <property type="entry name" value="ARM-like"/>
</dbReference>
<organism evidence="2 3">
    <name type="scientific">Aquisphaera giovannonii</name>
    <dbReference type="NCBI Taxonomy" id="406548"/>
    <lineage>
        <taxon>Bacteria</taxon>
        <taxon>Pseudomonadati</taxon>
        <taxon>Planctomycetota</taxon>
        <taxon>Planctomycetia</taxon>
        <taxon>Isosphaerales</taxon>
        <taxon>Isosphaeraceae</taxon>
        <taxon>Aquisphaera</taxon>
    </lineage>
</organism>
<name>A0A5B9VWA4_9BACT</name>
<keyword evidence="3" id="KW-1185">Reference proteome</keyword>
<dbReference type="AlphaFoldDB" id="A0A5B9VWA4"/>
<evidence type="ECO:0000313" key="3">
    <source>
        <dbReference type="Proteomes" id="UP000324233"/>
    </source>
</evidence>
<dbReference type="Proteomes" id="UP000324233">
    <property type="component" value="Chromosome"/>
</dbReference>
<dbReference type="SUPFAM" id="SSF48371">
    <property type="entry name" value="ARM repeat"/>
    <property type="match status" value="1"/>
</dbReference>
<dbReference type="OrthoDB" id="9767858at2"/>
<protein>
    <recommendedName>
        <fullName evidence="1">DUF4132 domain-containing protein</fullName>
    </recommendedName>
</protein>
<dbReference type="KEGG" id="agv:OJF2_11320"/>
<dbReference type="Pfam" id="PF13569">
    <property type="entry name" value="DUF4132"/>
    <property type="match status" value="1"/>
</dbReference>
<dbReference type="InterPro" id="IPR025406">
    <property type="entry name" value="DUF4132"/>
</dbReference>
<dbReference type="InterPro" id="IPR016024">
    <property type="entry name" value="ARM-type_fold"/>
</dbReference>
<dbReference type="EMBL" id="CP042997">
    <property type="protein sequence ID" value="QEH32653.1"/>
    <property type="molecule type" value="Genomic_DNA"/>
</dbReference>
<dbReference type="Gene3D" id="1.25.10.10">
    <property type="entry name" value="Leucine-rich Repeat Variant"/>
    <property type="match status" value="1"/>
</dbReference>
<proteinExistence type="predicted"/>